<dbReference type="InterPro" id="IPR010730">
    <property type="entry name" value="HET"/>
</dbReference>
<evidence type="ECO:0000256" key="1">
    <source>
        <dbReference type="SAM" id="MobiDB-lite"/>
    </source>
</evidence>
<feature type="region of interest" description="Disordered" evidence="1">
    <location>
        <begin position="579"/>
        <end position="601"/>
    </location>
</feature>
<name>A0AAN6SPP0_9PEZI</name>
<keyword evidence="2" id="KW-0812">Transmembrane</keyword>
<feature type="domain" description="Heterokaryon incompatibility" evidence="3">
    <location>
        <begin position="214"/>
        <end position="377"/>
    </location>
</feature>
<proteinExistence type="predicted"/>
<gene>
    <name evidence="4" type="ORF">C8A01DRAFT_48693</name>
</gene>
<feature type="transmembrane region" description="Helical" evidence="2">
    <location>
        <begin position="467"/>
        <end position="488"/>
    </location>
</feature>
<accession>A0AAN6SPP0</accession>
<evidence type="ECO:0000313" key="4">
    <source>
        <dbReference type="EMBL" id="KAK4035023.1"/>
    </source>
</evidence>
<keyword evidence="2" id="KW-0472">Membrane</keyword>
<dbReference type="EMBL" id="MU854457">
    <property type="protein sequence ID" value="KAK4035023.1"/>
    <property type="molecule type" value="Genomic_DNA"/>
</dbReference>
<dbReference type="AlphaFoldDB" id="A0AAN6SPP0"/>
<dbReference type="Proteomes" id="UP001303115">
    <property type="component" value="Unassembled WGS sequence"/>
</dbReference>
<protein>
    <submittedName>
        <fullName evidence="4">HET-domain-containing protein</fullName>
    </submittedName>
</protein>
<sequence>MATAQSPPGCSPEEDLIALFQQQAHRSLLLCRWAHKTTRDETEYARLLSQILERLLFQVQRLQRNARISNAEQWFEQARSFLAQLDAKLVSNDSRAVIWQLASDDVTHFVKLSDSLWMHLRPVEFGSVHSPPSTPPELFINKLHRIRDRLFPPPQLGPWVELSRLRRWLDHCDTHHTAHCQLSPRSEQIFSYRPRRLIDVKRMCLVSCEPWQRYAALSYVWGAGPAFMTLKRNIEQLQQERSLSTETWCHASQTVDVSGHLPRTIRGVMELTGKLGEQYLWVDSLCIVQDDDDEKQDELARMGSIYANAYVTIVAAGGTAFCGLRGIENATPPMARASGTPYYLGHGREDYVDREIRALHRRLQASAWSHRAWTFQEQIFSRRLLVLDHVSVAWECHCAVWLEGMEAADGQCQNNRAVVAQGLSFSVQPKLSEYARHVAQFNHRALTYPEDALDAFGGILTTLSSTAFVGSFICGLPVLFFDAALLWYNKLPLERRRIVRRQDVNAGSASSHTLPPSWAWAAWGGAVDFPDHERNNEDDSGDVDIRPLVQWKYRESGKEPWQLISSVWGEQWQGSCAESEELASPVAGGSSRSAGAGGHDTEASDANIRPFAIKTGSHLLLSHPLRAFFRVMGFFGEVQILLADESDNCTGMLASCEALRNNETGLSHLLCEVVAISESFVNGEDTYNVLWIEWKDGIAYRKGVGRILKSVWEAHETERIQLVLG</sequence>
<reference evidence="5" key="1">
    <citation type="journal article" date="2023" name="Mol. Phylogenet. Evol.">
        <title>Genome-scale phylogeny and comparative genomics of the fungal order Sordariales.</title>
        <authorList>
            <person name="Hensen N."/>
            <person name="Bonometti L."/>
            <person name="Westerberg I."/>
            <person name="Brannstrom I.O."/>
            <person name="Guillou S."/>
            <person name="Cros-Aarteil S."/>
            <person name="Calhoun S."/>
            <person name="Haridas S."/>
            <person name="Kuo A."/>
            <person name="Mondo S."/>
            <person name="Pangilinan J."/>
            <person name="Riley R."/>
            <person name="LaButti K."/>
            <person name="Andreopoulos B."/>
            <person name="Lipzen A."/>
            <person name="Chen C."/>
            <person name="Yan M."/>
            <person name="Daum C."/>
            <person name="Ng V."/>
            <person name="Clum A."/>
            <person name="Steindorff A."/>
            <person name="Ohm R.A."/>
            <person name="Martin F."/>
            <person name="Silar P."/>
            <person name="Natvig D.O."/>
            <person name="Lalanne C."/>
            <person name="Gautier V."/>
            <person name="Ament-Velasquez S.L."/>
            <person name="Kruys A."/>
            <person name="Hutchinson M.I."/>
            <person name="Powell A.J."/>
            <person name="Barry K."/>
            <person name="Miller A.N."/>
            <person name="Grigoriev I.V."/>
            <person name="Debuchy R."/>
            <person name="Gladieux P."/>
            <person name="Hiltunen Thoren M."/>
            <person name="Johannesson H."/>
        </authorList>
    </citation>
    <scope>NUCLEOTIDE SEQUENCE [LARGE SCALE GENOMIC DNA]</scope>
    <source>
        <strain evidence="5">CBS 284.82</strain>
    </source>
</reference>
<evidence type="ECO:0000256" key="2">
    <source>
        <dbReference type="SAM" id="Phobius"/>
    </source>
</evidence>
<feature type="compositionally biased region" description="Low complexity" evidence="1">
    <location>
        <begin position="583"/>
        <end position="594"/>
    </location>
</feature>
<evidence type="ECO:0000313" key="5">
    <source>
        <dbReference type="Proteomes" id="UP001303115"/>
    </source>
</evidence>
<dbReference type="PANTHER" id="PTHR33112:SF16">
    <property type="entry name" value="HETEROKARYON INCOMPATIBILITY DOMAIN-CONTAINING PROTEIN"/>
    <property type="match status" value="1"/>
</dbReference>
<evidence type="ECO:0000259" key="3">
    <source>
        <dbReference type="Pfam" id="PF06985"/>
    </source>
</evidence>
<keyword evidence="5" id="KW-1185">Reference proteome</keyword>
<comment type="caution">
    <text evidence="4">The sequence shown here is derived from an EMBL/GenBank/DDBJ whole genome shotgun (WGS) entry which is preliminary data.</text>
</comment>
<keyword evidence="2" id="KW-1133">Transmembrane helix</keyword>
<dbReference type="PANTHER" id="PTHR33112">
    <property type="entry name" value="DOMAIN PROTEIN, PUTATIVE-RELATED"/>
    <property type="match status" value="1"/>
</dbReference>
<organism evidence="4 5">
    <name type="scientific">Parachaetomium inaequale</name>
    <dbReference type="NCBI Taxonomy" id="2588326"/>
    <lineage>
        <taxon>Eukaryota</taxon>
        <taxon>Fungi</taxon>
        <taxon>Dikarya</taxon>
        <taxon>Ascomycota</taxon>
        <taxon>Pezizomycotina</taxon>
        <taxon>Sordariomycetes</taxon>
        <taxon>Sordariomycetidae</taxon>
        <taxon>Sordariales</taxon>
        <taxon>Chaetomiaceae</taxon>
        <taxon>Parachaetomium</taxon>
    </lineage>
</organism>
<dbReference type="Pfam" id="PF06985">
    <property type="entry name" value="HET"/>
    <property type="match status" value="1"/>
</dbReference>